<dbReference type="Proteomes" id="UP001595075">
    <property type="component" value="Unassembled WGS sequence"/>
</dbReference>
<reference evidence="1 2" key="1">
    <citation type="journal article" date="2024" name="Commun. Biol.">
        <title>Comparative genomic analysis of thermophilic fungi reveals convergent evolutionary adaptations and gene losses.</title>
        <authorList>
            <person name="Steindorff A.S."/>
            <person name="Aguilar-Pontes M.V."/>
            <person name="Robinson A.J."/>
            <person name="Andreopoulos B."/>
            <person name="LaButti K."/>
            <person name="Kuo A."/>
            <person name="Mondo S."/>
            <person name="Riley R."/>
            <person name="Otillar R."/>
            <person name="Haridas S."/>
            <person name="Lipzen A."/>
            <person name="Grimwood J."/>
            <person name="Schmutz J."/>
            <person name="Clum A."/>
            <person name="Reid I.D."/>
            <person name="Moisan M.C."/>
            <person name="Butler G."/>
            <person name="Nguyen T.T.M."/>
            <person name="Dewar K."/>
            <person name="Conant G."/>
            <person name="Drula E."/>
            <person name="Henrissat B."/>
            <person name="Hansel C."/>
            <person name="Singer S."/>
            <person name="Hutchinson M.I."/>
            <person name="de Vries R.P."/>
            <person name="Natvig D.O."/>
            <person name="Powell A.J."/>
            <person name="Tsang A."/>
            <person name="Grigoriev I.V."/>
        </authorList>
    </citation>
    <scope>NUCLEOTIDE SEQUENCE [LARGE SCALE GENOMIC DNA]</scope>
    <source>
        <strain evidence="1 2">CBS 494.80</strain>
    </source>
</reference>
<proteinExistence type="predicted"/>
<evidence type="ECO:0000313" key="1">
    <source>
        <dbReference type="EMBL" id="KAL2070632.1"/>
    </source>
</evidence>
<evidence type="ECO:0000313" key="2">
    <source>
        <dbReference type="Proteomes" id="UP001595075"/>
    </source>
</evidence>
<organism evidence="1 2">
    <name type="scientific">Oculimacula yallundae</name>
    <dbReference type="NCBI Taxonomy" id="86028"/>
    <lineage>
        <taxon>Eukaryota</taxon>
        <taxon>Fungi</taxon>
        <taxon>Dikarya</taxon>
        <taxon>Ascomycota</taxon>
        <taxon>Pezizomycotina</taxon>
        <taxon>Leotiomycetes</taxon>
        <taxon>Helotiales</taxon>
        <taxon>Ploettnerulaceae</taxon>
        <taxon>Oculimacula</taxon>
    </lineage>
</organism>
<gene>
    <name evidence="1" type="ORF">VTL71DRAFT_13658</name>
</gene>
<comment type="caution">
    <text evidence="1">The sequence shown here is derived from an EMBL/GenBank/DDBJ whole genome shotgun (WGS) entry which is preliminary data.</text>
</comment>
<dbReference type="EMBL" id="JAZHXI010000006">
    <property type="protein sequence ID" value="KAL2070632.1"/>
    <property type="molecule type" value="Genomic_DNA"/>
</dbReference>
<name>A0ABR4CLL7_9HELO</name>
<sequence length="262" mass="29086">MSFTTFSQQPSTMQDIQSFYTRNTAPAIQSLYNFKVRELAEPPLPIPTQTQTQTPSLLLSLPLELIYQIATQYFSSLPPLLITPQNLHLPLHVQTPLSLSSPIFSLLIPSSLYYQHARFVFEDAAVMREFAGLYGRRERVRKVEVSFGGVGLRRERKRVDWVFQLLEAFGGLGEVGFVFGDTGIDREGAGEEREAHKCLGEGALGTWWECVVDAVREGVAARASVDGRGKRAGLVLRLECEGFLWSEKVGGGKGSSKCIRSS</sequence>
<accession>A0ABR4CLL7</accession>
<protein>
    <submittedName>
        <fullName evidence="1">Uncharacterized protein</fullName>
    </submittedName>
</protein>
<keyword evidence="2" id="KW-1185">Reference proteome</keyword>